<dbReference type="AlphaFoldDB" id="A0A7Y3RK13"/>
<organism evidence="2 3">
    <name type="scientific">Parvularcula mediterranea</name>
    <dbReference type="NCBI Taxonomy" id="2732508"/>
    <lineage>
        <taxon>Bacteria</taxon>
        <taxon>Pseudomonadati</taxon>
        <taxon>Pseudomonadota</taxon>
        <taxon>Alphaproteobacteria</taxon>
        <taxon>Parvularculales</taxon>
        <taxon>Parvularculaceae</taxon>
        <taxon>Parvularcula</taxon>
    </lineage>
</organism>
<dbReference type="RefSeq" id="WP_173197000.1">
    <property type="nucleotide sequence ID" value="NZ_JABFCX010000002.1"/>
</dbReference>
<dbReference type="InterPro" id="IPR036527">
    <property type="entry name" value="SCP2_sterol-bd_dom_sf"/>
</dbReference>
<evidence type="ECO:0000259" key="1">
    <source>
        <dbReference type="Pfam" id="PF02036"/>
    </source>
</evidence>
<sequence length="105" mass="11395">MSSIASSLETAAKESFLAPFAGVLRIECTDDGSSLWIDGREDAVAISEAAPPEVMSRFCLWRGDGQVLRTVLSGQRRLETAMTAGQLKISGDMAVMARLKIRDFE</sequence>
<gene>
    <name evidence="2" type="ORF">HK107_04055</name>
</gene>
<protein>
    <recommendedName>
        <fullName evidence="1">SCP2 domain-containing protein</fullName>
    </recommendedName>
</protein>
<feature type="domain" description="SCP2" evidence="1">
    <location>
        <begin position="11"/>
        <end position="100"/>
    </location>
</feature>
<reference evidence="2 3" key="1">
    <citation type="submission" date="2020-05" db="EMBL/GenBank/DDBJ databases">
        <title>Parvularcula mediterraneae sp. nov., isolated from polypropylene straw from shallow seawater of the seashore of Laganas in Zakynthos island, Greece.</title>
        <authorList>
            <person name="Szabo I."/>
            <person name="Al-Omari J."/>
            <person name="Rado J."/>
            <person name="Szerdahelyi G.S."/>
        </authorList>
    </citation>
    <scope>NUCLEOTIDE SEQUENCE [LARGE SCALE GENOMIC DNA]</scope>
    <source>
        <strain evidence="2 3">ZS-1/3</strain>
    </source>
</reference>
<evidence type="ECO:0000313" key="2">
    <source>
        <dbReference type="EMBL" id="NNU15493.1"/>
    </source>
</evidence>
<dbReference type="Pfam" id="PF02036">
    <property type="entry name" value="SCP2"/>
    <property type="match status" value="1"/>
</dbReference>
<dbReference type="Proteomes" id="UP000536835">
    <property type="component" value="Unassembled WGS sequence"/>
</dbReference>
<proteinExistence type="predicted"/>
<dbReference type="InterPro" id="IPR003033">
    <property type="entry name" value="SCP2_sterol-bd_dom"/>
</dbReference>
<accession>A0A7Y3RK13</accession>
<dbReference type="Gene3D" id="3.30.1050.10">
    <property type="entry name" value="SCP2 sterol-binding domain"/>
    <property type="match status" value="1"/>
</dbReference>
<dbReference type="SUPFAM" id="SSF55718">
    <property type="entry name" value="SCP-like"/>
    <property type="match status" value="1"/>
</dbReference>
<keyword evidence="3" id="KW-1185">Reference proteome</keyword>
<name>A0A7Y3RK13_9PROT</name>
<dbReference type="EMBL" id="JABFCX010000002">
    <property type="protein sequence ID" value="NNU15493.1"/>
    <property type="molecule type" value="Genomic_DNA"/>
</dbReference>
<comment type="caution">
    <text evidence="2">The sequence shown here is derived from an EMBL/GenBank/DDBJ whole genome shotgun (WGS) entry which is preliminary data.</text>
</comment>
<evidence type="ECO:0000313" key="3">
    <source>
        <dbReference type="Proteomes" id="UP000536835"/>
    </source>
</evidence>